<keyword evidence="2 3" id="KW-0472">Membrane</keyword>
<evidence type="ECO:0000313" key="5">
    <source>
        <dbReference type="Proteomes" id="UP000286050"/>
    </source>
</evidence>
<keyword evidence="3" id="KW-1133">Transmembrane helix</keyword>
<sequence>MEAKRVARAGVMTALLAVSAQVMLPLGPVPFTLQTLVLAMVPAVLDPATSVFTVLAYVVLGAVGLPVFAGFNGGIGALAGPTGGFLWGFVLGCALAGALAKVLDGRIGAYPRALVCAAALVLVSYVCGTVQLMALMNLDLAGALAIAVIPFVVPDAVKVAVGARLGCTVARMVK</sequence>
<dbReference type="Pfam" id="PF02632">
    <property type="entry name" value="BioY"/>
    <property type="match status" value="1"/>
</dbReference>
<dbReference type="AlphaFoldDB" id="A0A414FYP3"/>
<evidence type="ECO:0000256" key="2">
    <source>
        <dbReference type="PIRNR" id="PIRNR016661"/>
    </source>
</evidence>
<keyword evidence="2" id="KW-1003">Cell membrane</keyword>
<dbReference type="Gene3D" id="1.10.1760.20">
    <property type="match status" value="1"/>
</dbReference>
<dbReference type="Proteomes" id="UP000286050">
    <property type="component" value="Unassembled WGS sequence"/>
</dbReference>
<keyword evidence="2" id="KW-0813">Transport</keyword>
<dbReference type="GO" id="GO:0015225">
    <property type="term" value="F:biotin transmembrane transporter activity"/>
    <property type="evidence" value="ECO:0007669"/>
    <property type="project" value="UniProtKB-UniRule"/>
</dbReference>
<dbReference type="GO" id="GO:0005886">
    <property type="term" value="C:plasma membrane"/>
    <property type="evidence" value="ECO:0007669"/>
    <property type="project" value="UniProtKB-SubCell"/>
</dbReference>
<comment type="similarity">
    <text evidence="1 2">Belongs to the BioY family.</text>
</comment>
<proteinExistence type="inferred from homology"/>
<dbReference type="RefSeq" id="WP_118271735.1">
    <property type="nucleotide sequence ID" value="NZ_QSJI01000002.1"/>
</dbReference>
<comment type="caution">
    <text evidence="4">The sequence shown here is derived from an EMBL/GenBank/DDBJ whole genome shotgun (WGS) entry which is preliminary data.</text>
</comment>
<evidence type="ECO:0000256" key="3">
    <source>
        <dbReference type="SAM" id="Phobius"/>
    </source>
</evidence>
<protein>
    <recommendedName>
        <fullName evidence="2">Biotin transporter</fullName>
    </recommendedName>
</protein>
<dbReference type="InterPro" id="IPR003784">
    <property type="entry name" value="BioY"/>
</dbReference>
<dbReference type="PANTHER" id="PTHR34295:SF1">
    <property type="entry name" value="BIOTIN TRANSPORTER BIOY"/>
    <property type="match status" value="1"/>
</dbReference>
<name>A0A414FYP3_9ACTN</name>
<dbReference type="EMBL" id="QSJI01000002">
    <property type="protein sequence ID" value="RHD56733.1"/>
    <property type="molecule type" value="Genomic_DNA"/>
</dbReference>
<organism evidence="4 5">
    <name type="scientific">Collinsella intestinalis</name>
    <dbReference type="NCBI Taxonomy" id="147207"/>
    <lineage>
        <taxon>Bacteria</taxon>
        <taxon>Bacillati</taxon>
        <taxon>Actinomycetota</taxon>
        <taxon>Coriobacteriia</taxon>
        <taxon>Coriobacteriales</taxon>
        <taxon>Coriobacteriaceae</taxon>
        <taxon>Collinsella</taxon>
    </lineage>
</organism>
<feature type="transmembrane region" description="Helical" evidence="3">
    <location>
        <begin position="134"/>
        <end position="153"/>
    </location>
</feature>
<accession>A0A414FYP3</accession>
<feature type="transmembrane region" description="Helical" evidence="3">
    <location>
        <begin position="109"/>
        <end position="127"/>
    </location>
</feature>
<dbReference type="PIRSF" id="PIRSF016661">
    <property type="entry name" value="BioY"/>
    <property type="match status" value="1"/>
</dbReference>
<feature type="transmembrane region" description="Helical" evidence="3">
    <location>
        <begin position="51"/>
        <end position="71"/>
    </location>
</feature>
<keyword evidence="3" id="KW-0812">Transmembrane</keyword>
<evidence type="ECO:0000313" key="4">
    <source>
        <dbReference type="EMBL" id="RHD56733.1"/>
    </source>
</evidence>
<evidence type="ECO:0000256" key="1">
    <source>
        <dbReference type="ARBA" id="ARBA00010692"/>
    </source>
</evidence>
<dbReference type="PANTHER" id="PTHR34295">
    <property type="entry name" value="BIOTIN TRANSPORTER BIOY"/>
    <property type="match status" value="1"/>
</dbReference>
<feature type="transmembrane region" description="Helical" evidence="3">
    <location>
        <begin position="83"/>
        <end position="103"/>
    </location>
</feature>
<gene>
    <name evidence="4" type="ORF">DW787_04155</name>
</gene>
<comment type="subcellular location">
    <subcellularLocation>
        <location evidence="2">Cell membrane</location>
        <topology evidence="2">Multi-pass membrane protein</topology>
    </subcellularLocation>
</comment>
<reference evidence="4 5" key="1">
    <citation type="submission" date="2018-08" db="EMBL/GenBank/DDBJ databases">
        <title>A genome reference for cultivated species of the human gut microbiota.</title>
        <authorList>
            <person name="Zou Y."/>
            <person name="Xue W."/>
            <person name="Luo G."/>
        </authorList>
    </citation>
    <scope>NUCLEOTIDE SEQUENCE [LARGE SCALE GENOMIC DNA]</scope>
    <source>
        <strain evidence="4 5">AM30-5LB</strain>
    </source>
</reference>